<dbReference type="OrthoDB" id="9773727at2"/>
<comment type="similarity">
    <text evidence="7">Belongs to the binding-protein-dependent transport system permease family.</text>
</comment>
<comment type="subcellular location">
    <subcellularLocation>
        <location evidence="1 7">Cell membrane</location>
        <topology evidence="1 7">Multi-pass membrane protein</topology>
    </subcellularLocation>
</comment>
<dbReference type="Proteomes" id="UP000298781">
    <property type="component" value="Chromosome"/>
</dbReference>
<dbReference type="GO" id="GO:0005886">
    <property type="term" value="C:plasma membrane"/>
    <property type="evidence" value="ECO:0007669"/>
    <property type="project" value="UniProtKB-SubCell"/>
</dbReference>
<evidence type="ECO:0000256" key="6">
    <source>
        <dbReference type="ARBA" id="ARBA00023136"/>
    </source>
</evidence>
<evidence type="ECO:0000259" key="8">
    <source>
        <dbReference type="PROSITE" id="PS50928"/>
    </source>
</evidence>
<reference evidence="9 10" key="1">
    <citation type="submission" date="2019-04" db="EMBL/GenBank/DDBJ databases">
        <title>Phreatobacter aquaticus sp. nov.</title>
        <authorList>
            <person name="Choi A."/>
        </authorList>
    </citation>
    <scope>NUCLEOTIDE SEQUENCE [LARGE SCALE GENOMIC DNA]</scope>
    <source>
        <strain evidence="9 10">KCTC 52518</strain>
    </source>
</reference>
<dbReference type="AlphaFoldDB" id="A0A4D7B7F6"/>
<dbReference type="InterPro" id="IPR051393">
    <property type="entry name" value="ABC_transporter_permease"/>
</dbReference>
<dbReference type="Pfam" id="PF00528">
    <property type="entry name" value="BPD_transp_1"/>
    <property type="match status" value="1"/>
</dbReference>
<sequence>MRALANNPTLRGYLFAAPLMVVLAAAVVLPALYNAVLAFWRYDAMRDNWRFVGAANFTALVDAPAFWNALSVTGIWVVGNVALQLALGLAVALALNTVTSFRALYSAVVMVPWVSSFVIVAVVFLWLYHPDLGVLNDVLTRLGLIDQPVAWLASPGLAQFSLILANTWKFFPLVAITLFTGLQAIPRELSEAATIDGAGRWQTLRYVIVPMLAPSIATAVLLSTIWAFNAFTLSIIMTGGGPLRATEVIGLYIYKVAFDSFDFGLAAAASMVLFVLILAVTLVYLRVADPARGRRG</sequence>
<keyword evidence="10" id="KW-1185">Reference proteome</keyword>
<dbReference type="Gene3D" id="1.10.3720.10">
    <property type="entry name" value="MetI-like"/>
    <property type="match status" value="1"/>
</dbReference>
<dbReference type="KEGG" id="pstg:E8M01_22810"/>
<dbReference type="PANTHER" id="PTHR30193">
    <property type="entry name" value="ABC TRANSPORTER PERMEASE PROTEIN"/>
    <property type="match status" value="1"/>
</dbReference>
<proteinExistence type="inferred from homology"/>
<dbReference type="PROSITE" id="PS50928">
    <property type="entry name" value="ABC_TM1"/>
    <property type="match status" value="1"/>
</dbReference>
<feature type="transmembrane region" description="Helical" evidence="7">
    <location>
        <begin position="263"/>
        <end position="285"/>
    </location>
</feature>
<dbReference type="InterPro" id="IPR035906">
    <property type="entry name" value="MetI-like_sf"/>
</dbReference>
<keyword evidence="4 7" id="KW-0812">Transmembrane</keyword>
<keyword evidence="2 7" id="KW-0813">Transport</keyword>
<evidence type="ECO:0000256" key="2">
    <source>
        <dbReference type="ARBA" id="ARBA00022448"/>
    </source>
</evidence>
<dbReference type="CDD" id="cd06261">
    <property type="entry name" value="TM_PBP2"/>
    <property type="match status" value="1"/>
</dbReference>
<dbReference type="GO" id="GO:0055085">
    <property type="term" value="P:transmembrane transport"/>
    <property type="evidence" value="ECO:0007669"/>
    <property type="project" value="InterPro"/>
</dbReference>
<dbReference type="PANTHER" id="PTHR30193:SF37">
    <property type="entry name" value="INNER MEMBRANE ABC TRANSPORTER PERMEASE PROTEIN YCJO"/>
    <property type="match status" value="1"/>
</dbReference>
<evidence type="ECO:0000313" key="9">
    <source>
        <dbReference type="EMBL" id="QCI66823.1"/>
    </source>
</evidence>
<evidence type="ECO:0000256" key="5">
    <source>
        <dbReference type="ARBA" id="ARBA00022989"/>
    </source>
</evidence>
<feature type="transmembrane region" description="Helical" evidence="7">
    <location>
        <begin position="12"/>
        <end position="37"/>
    </location>
</feature>
<organism evidence="9 10">
    <name type="scientific">Phreatobacter stygius</name>
    <dbReference type="NCBI Taxonomy" id="1940610"/>
    <lineage>
        <taxon>Bacteria</taxon>
        <taxon>Pseudomonadati</taxon>
        <taxon>Pseudomonadota</taxon>
        <taxon>Alphaproteobacteria</taxon>
        <taxon>Hyphomicrobiales</taxon>
        <taxon>Phreatobacteraceae</taxon>
        <taxon>Phreatobacter</taxon>
    </lineage>
</organism>
<evidence type="ECO:0000256" key="1">
    <source>
        <dbReference type="ARBA" id="ARBA00004651"/>
    </source>
</evidence>
<keyword evidence="6 7" id="KW-0472">Membrane</keyword>
<keyword evidence="5 7" id="KW-1133">Transmembrane helix</keyword>
<dbReference type="SUPFAM" id="SSF161098">
    <property type="entry name" value="MetI-like"/>
    <property type="match status" value="1"/>
</dbReference>
<dbReference type="InterPro" id="IPR000515">
    <property type="entry name" value="MetI-like"/>
</dbReference>
<evidence type="ECO:0000256" key="7">
    <source>
        <dbReference type="RuleBase" id="RU363032"/>
    </source>
</evidence>
<protein>
    <submittedName>
        <fullName evidence="9">Sugar ABC transporter permease</fullName>
    </submittedName>
</protein>
<name>A0A4D7B7F6_9HYPH</name>
<feature type="transmembrane region" description="Helical" evidence="7">
    <location>
        <begin position="107"/>
        <end position="128"/>
    </location>
</feature>
<feature type="transmembrane region" description="Helical" evidence="7">
    <location>
        <begin position="49"/>
        <end position="67"/>
    </location>
</feature>
<feature type="transmembrane region" description="Helical" evidence="7">
    <location>
        <begin position="167"/>
        <end position="185"/>
    </location>
</feature>
<keyword evidence="3" id="KW-1003">Cell membrane</keyword>
<dbReference type="EMBL" id="CP039690">
    <property type="protein sequence ID" value="QCI66823.1"/>
    <property type="molecule type" value="Genomic_DNA"/>
</dbReference>
<evidence type="ECO:0000256" key="3">
    <source>
        <dbReference type="ARBA" id="ARBA00022475"/>
    </source>
</evidence>
<accession>A0A4D7B7F6</accession>
<evidence type="ECO:0000256" key="4">
    <source>
        <dbReference type="ARBA" id="ARBA00022692"/>
    </source>
</evidence>
<evidence type="ECO:0000313" key="10">
    <source>
        <dbReference type="Proteomes" id="UP000298781"/>
    </source>
</evidence>
<gene>
    <name evidence="9" type="ORF">E8M01_22810</name>
</gene>
<feature type="domain" description="ABC transmembrane type-1" evidence="8">
    <location>
        <begin position="70"/>
        <end position="284"/>
    </location>
</feature>
<feature type="transmembrane region" description="Helical" evidence="7">
    <location>
        <begin position="73"/>
        <end position="95"/>
    </location>
</feature>
<feature type="transmembrane region" description="Helical" evidence="7">
    <location>
        <begin position="206"/>
        <end position="228"/>
    </location>
</feature>
<dbReference type="RefSeq" id="WP_136962262.1">
    <property type="nucleotide sequence ID" value="NZ_CP039690.1"/>
</dbReference>